<evidence type="ECO:0000313" key="2">
    <source>
        <dbReference type="EMBL" id="MFD2908599.1"/>
    </source>
</evidence>
<comment type="caution">
    <text evidence="2">The sequence shown here is derived from an EMBL/GenBank/DDBJ whole genome shotgun (WGS) entry which is preliminary data.</text>
</comment>
<accession>A0ABW5Z6U9</accession>
<feature type="transmembrane region" description="Helical" evidence="1">
    <location>
        <begin position="145"/>
        <end position="173"/>
    </location>
</feature>
<evidence type="ECO:0000256" key="1">
    <source>
        <dbReference type="SAM" id="Phobius"/>
    </source>
</evidence>
<feature type="transmembrane region" description="Helical" evidence="1">
    <location>
        <begin position="335"/>
        <end position="359"/>
    </location>
</feature>
<feature type="transmembrane region" description="Helical" evidence="1">
    <location>
        <begin position="114"/>
        <end position="133"/>
    </location>
</feature>
<keyword evidence="1" id="KW-0812">Transmembrane</keyword>
<reference evidence="3" key="1">
    <citation type="journal article" date="2019" name="Int. J. Syst. Evol. Microbiol.">
        <title>The Global Catalogue of Microorganisms (GCM) 10K type strain sequencing project: providing services to taxonomists for standard genome sequencing and annotation.</title>
        <authorList>
            <consortium name="The Broad Institute Genomics Platform"/>
            <consortium name="The Broad Institute Genome Sequencing Center for Infectious Disease"/>
            <person name="Wu L."/>
            <person name="Ma J."/>
        </authorList>
    </citation>
    <scope>NUCLEOTIDE SEQUENCE [LARGE SCALE GENOMIC DNA]</scope>
    <source>
        <strain evidence="3">KCTC 52644</strain>
    </source>
</reference>
<sequence>MTFAVWFVTILLTLRTSYSITIIHYVACFLAILAIAFTVSIFRDNSFYNIIRDTTYLLKPILGLFAGYQLCKFESKKAFSVIVYTGLIISIIHLSIIAFAFLEYKTLTVNLIRQVGGYFSDYEIYVLLILLFSKEFQLDISKQKIRWFILIVGVSSFLYLARTNFIQFFIIYLALKGYYKLNKRAIRVLLTTTIIILVGYSIVLSINPKRGGKGFEAFLYKVKIAPIEPFKTNINKSNWKDFNDNYRSYENIIAVKQVSNNGYLAIIFGEGLGATLDLGRKVLSNDGEYVRHIPIVHNGYMTVFLKSGIIGVIILLYFLFILFRQKKSITPLNNHINYLLIGTSIFLILSNWVFLGLYLKLDNKSILIGYMIYLKIIIENENNSQKLKSENESN</sequence>
<feature type="transmembrane region" description="Helical" evidence="1">
    <location>
        <begin position="81"/>
        <end position="102"/>
    </location>
</feature>
<feature type="transmembrane region" description="Helical" evidence="1">
    <location>
        <begin position="22"/>
        <end position="42"/>
    </location>
</feature>
<dbReference type="Proteomes" id="UP001597549">
    <property type="component" value="Unassembled WGS sequence"/>
</dbReference>
<feature type="transmembrane region" description="Helical" evidence="1">
    <location>
        <begin position="303"/>
        <end position="323"/>
    </location>
</feature>
<protein>
    <submittedName>
        <fullName evidence="2">Uncharacterized protein</fullName>
    </submittedName>
</protein>
<feature type="transmembrane region" description="Helical" evidence="1">
    <location>
        <begin position="185"/>
        <end position="206"/>
    </location>
</feature>
<proteinExistence type="predicted"/>
<gene>
    <name evidence="2" type="ORF">ACFSX9_07600</name>
</gene>
<name>A0ABW5Z6U9_9FLAO</name>
<keyword evidence="1" id="KW-1133">Transmembrane helix</keyword>
<keyword evidence="3" id="KW-1185">Reference proteome</keyword>
<keyword evidence="1" id="KW-0472">Membrane</keyword>
<evidence type="ECO:0000313" key="3">
    <source>
        <dbReference type="Proteomes" id="UP001597549"/>
    </source>
</evidence>
<organism evidence="2 3">
    <name type="scientific">Flavobacterium ardleyense</name>
    <dbReference type="NCBI Taxonomy" id="2038737"/>
    <lineage>
        <taxon>Bacteria</taxon>
        <taxon>Pseudomonadati</taxon>
        <taxon>Bacteroidota</taxon>
        <taxon>Flavobacteriia</taxon>
        <taxon>Flavobacteriales</taxon>
        <taxon>Flavobacteriaceae</taxon>
        <taxon>Flavobacterium</taxon>
    </lineage>
</organism>
<dbReference type="EMBL" id="JBHUOL010000012">
    <property type="protein sequence ID" value="MFD2908599.1"/>
    <property type="molecule type" value="Genomic_DNA"/>
</dbReference>
<dbReference type="RefSeq" id="WP_379806278.1">
    <property type="nucleotide sequence ID" value="NZ_JBHUOL010000012.1"/>
</dbReference>